<accession>A0A1S8WIQ9</accession>
<name>A0A1S8WIQ9_OPIVI</name>
<gene>
    <name evidence="1" type="ORF">X801_09873</name>
</gene>
<evidence type="ECO:0000313" key="1">
    <source>
        <dbReference type="EMBL" id="OON14336.1"/>
    </source>
</evidence>
<reference evidence="1 2" key="1">
    <citation type="submission" date="2015-03" db="EMBL/GenBank/DDBJ databases">
        <title>Draft genome of the nematode, Opisthorchis viverrini.</title>
        <authorList>
            <person name="Mitreva M."/>
        </authorList>
    </citation>
    <scope>NUCLEOTIDE SEQUENCE [LARGE SCALE GENOMIC DNA]</scope>
    <source>
        <strain evidence="1">Khon Kaen</strain>
    </source>
</reference>
<feature type="non-terminal residue" evidence="1">
    <location>
        <position position="62"/>
    </location>
</feature>
<proteinExistence type="predicted"/>
<organism evidence="1 2">
    <name type="scientific">Opisthorchis viverrini</name>
    <name type="common">Southeast Asian liver fluke</name>
    <dbReference type="NCBI Taxonomy" id="6198"/>
    <lineage>
        <taxon>Eukaryota</taxon>
        <taxon>Metazoa</taxon>
        <taxon>Spiralia</taxon>
        <taxon>Lophotrochozoa</taxon>
        <taxon>Platyhelminthes</taxon>
        <taxon>Trematoda</taxon>
        <taxon>Digenea</taxon>
        <taxon>Opisthorchiida</taxon>
        <taxon>Opisthorchiata</taxon>
        <taxon>Opisthorchiidae</taxon>
        <taxon>Opisthorchis</taxon>
    </lineage>
</organism>
<keyword evidence="2" id="KW-1185">Reference proteome</keyword>
<feature type="non-terminal residue" evidence="1">
    <location>
        <position position="1"/>
    </location>
</feature>
<dbReference type="Proteomes" id="UP000243686">
    <property type="component" value="Unassembled WGS sequence"/>
</dbReference>
<dbReference type="AlphaFoldDB" id="A0A1S8WIQ9"/>
<sequence>DWDLLRGVQNTDQDRNTIIERLVDDRQLPVYMVGRDGNINVCSVCFAVRSSLSMKTGALDRK</sequence>
<protein>
    <submittedName>
        <fullName evidence="1">Uncharacterized protein</fullName>
    </submittedName>
</protein>
<dbReference type="EMBL" id="KV906707">
    <property type="protein sequence ID" value="OON14336.1"/>
    <property type="molecule type" value="Genomic_DNA"/>
</dbReference>
<evidence type="ECO:0000313" key="2">
    <source>
        <dbReference type="Proteomes" id="UP000243686"/>
    </source>
</evidence>